<gene>
    <name evidence="9" type="primary">phoU</name>
    <name evidence="9" type="ORF">GKO32_11515</name>
</gene>
<organism evidence="9 10">
    <name type="scientific">Amycolatopsis pithecellobii</name>
    <dbReference type="NCBI Taxonomy" id="664692"/>
    <lineage>
        <taxon>Bacteria</taxon>
        <taxon>Bacillati</taxon>
        <taxon>Actinomycetota</taxon>
        <taxon>Actinomycetes</taxon>
        <taxon>Pseudonocardiales</taxon>
        <taxon>Pseudonocardiaceae</taxon>
        <taxon>Amycolatopsis</taxon>
    </lineage>
</organism>
<sequence>MRTAYHQELAYFQDRLGDLAQLAETAIQEATKALLDNDIEAARGLTAQGETIARLHRLVDADAVTLIARQQPVASDLRMIVAGLRMSGDLDRMGALARHIAEIVERRHPTPAVPEALRSTIAEMGELAQRMAAKTREALANQDPAAARKLDAQDNAMDRLTTALEPLILACEPPVTLTEAMDLALLGRFYERFADHTVALATRVAYLTGAPQEDLSV</sequence>
<keyword evidence="10" id="KW-1185">Reference proteome</keyword>
<keyword evidence="6 7" id="KW-0592">Phosphate transport</keyword>
<dbReference type="SUPFAM" id="SSF109755">
    <property type="entry name" value="PhoU-like"/>
    <property type="match status" value="1"/>
</dbReference>
<evidence type="ECO:0000256" key="4">
    <source>
        <dbReference type="ARBA" id="ARBA00022448"/>
    </source>
</evidence>
<evidence type="ECO:0000256" key="3">
    <source>
        <dbReference type="ARBA" id="ARBA00011738"/>
    </source>
</evidence>
<dbReference type="GO" id="GO:0006817">
    <property type="term" value="P:phosphate ion transport"/>
    <property type="evidence" value="ECO:0007669"/>
    <property type="project" value="UniProtKB-KW"/>
</dbReference>
<evidence type="ECO:0000313" key="9">
    <source>
        <dbReference type="EMBL" id="MTD54602.1"/>
    </source>
</evidence>
<dbReference type="PANTHER" id="PTHR42930">
    <property type="entry name" value="PHOSPHATE-SPECIFIC TRANSPORT SYSTEM ACCESSORY PROTEIN PHOU"/>
    <property type="match status" value="1"/>
</dbReference>
<comment type="subcellular location">
    <subcellularLocation>
        <location evidence="1 7">Cytoplasm</location>
    </subcellularLocation>
</comment>
<evidence type="ECO:0000313" key="10">
    <source>
        <dbReference type="Proteomes" id="UP000440096"/>
    </source>
</evidence>
<feature type="domain" description="PhoU" evidence="8">
    <location>
        <begin position="121"/>
        <end position="204"/>
    </location>
</feature>
<reference evidence="9 10" key="1">
    <citation type="submission" date="2019-11" db="EMBL/GenBank/DDBJ databases">
        <title>Draft genome of Amycolatopsis RM579.</title>
        <authorList>
            <person name="Duangmal K."/>
            <person name="Mingma R."/>
        </authorList>
    </citation>
    <scope>NUCLEOTIDE SEQUENCE [LARGE SCALE GENOMIC DNA]</scope>
    <source>
        <strain evidence="9 10">RM579</strain>
    </source>
</reference>
<comment type="caution">
    <text evidence="9">The sequence shown here is derived from an EMBL/GenBank/DDBJ whole genome shotgun (WGS) entry which is preliminary data.</text>
</comment>
<comment type="subunit">
    <text evidence="3 7">Homodimer.</text>
</comment>
<evidence type="ECO:0000256" key="6">
    <source>
        <dbReference type="ARBA" id="ARBA00022592"/>
    </source>
</evidence>
<accession>A0A6N7YRL2</accession>
<dbReference type="FunFam" id="1.20.58.220:FF:000004">
    <property type="entry name" value="Phosphate-specific transport system accessory protein PhoU"/>
    <property type="match status" value="1"/>
</dbReference>
<feature type="domain" description="PhoU" evidence="8">
    <location>
        <begin position="18"/>
        <end position="104"/>
    </location>
</feature>
<evidence type="ECO:0000256" key="5">
    <source>
        <dbReference type="ARBA" id="ARBA00022490"/>
    </source>
</evidence>
<dbReference type="InterPro" id="IPR026022">
    <property type="entry name" value="PhoU_dom"/>
</dbReference>
<dbReference type="GO" id="GO:0030643">
    <property type="term" value="P:intracellular phosphate ion homeostasis"/>
    <property type="evidence" value="ECO:0007669"/>
    <property type="project" value="InterPro"/>
</dbReference>
<keyword evidence="5 7" id="KW-0963">Cytoplasm</keyword>
<evidence type="ECO:0000256" key="7">
    <source>
        <dbReference type="PIRNR" id="PIRNR003107"/>
    </source>
</evidence>
<dbReference type="OrthoDB" id="9814256at2"/>
<dbReference type="InterPro" id="IPR038078">
    <property type="entry name" value="PhoU-like_sf"/>
</dbReference>
<dbReference type="PIRSF" id="PIRSF003107">
    <property type="entry name" value="PhoU"/>
    <property type="match status" value="1"/>
</dbReference>
<protein>
    <recommendedName>
        <fullName evidence="7">Phosphate-specific transport system accessory protein PhoU</fullName>
    </recommendedName>
</protein>
<dbReference type="GO" id="GO:0005737">
    <property type="term" value="C:cytoplasm"/>
    <property type="evidence" value="ECO:0007669"/>
    <property type="project" value="UniProtKB-SubCell"/>
</dbReference>
<evidence type="ECO:0000256" key="2">
    <source>
        <dbReference type="ARBA" id="ARBA00008107"/>
    </source>
</evidence>
<evidence type="ECO:0000259" key="8">
    <source>
        <dbReference type="Pfam" id="PF01895"/>
    </source>
</evidence>
<dbReference type="Pfam" id="PF01895">
    <property type="entry name" value="PhoU"/>
    <property type="match status" value="2"/>
</dbReference>
<dbReference type="NCBIfam" id="TIGR02135">
    <property type="entry name" value="phoU_full"/>
    <property type="match status" value="1"/>
</dbReference>
<dbReference type="InterPro" id="IPR028366">
    <property type="entry name" value="PhoU"/>
</dbReference>
<dbReference type="Gene3D" id="1.20.58.220">
    <property type="entry name" value="Phosphate transport system protein phou homolog 2, domain 2"/>
    <property type="match status" value="1"/>
</dbReference>
<dbReference type="AlphaFoldDB" id="A0A6N7YRL2"/>
<dbReference type="GO" id="GO:0045936">
    <property type="term" value="P:negative regulation of phosphate metabolic process"/>
    <property type="evidence" value="ECO:0007669"/>
    <property type="project" value="InterPro"/>
</dbReference>
<dbReference type="EMBL" id="WMBA01000013">
    <property type="protein sequence ID" value="MTD54602.1"/>
    <property type="molecule type" value="Genomic_DNA"/>
</dbReference>
<dbReference type="Proteomes" id="UP000440096">
    <property type="component" value="Unassembled WGS sequence"/>
</dbReference>
<evidence type="ECO:0000256" key="1">
    <source>
        <dbReference type="ARBA" id="ARBA00004496"/>
    </source>
</evidence>
<keyword evidence="4 7" id="KW-0813">Transport</keyword>
<comment type="similarity">
    <text evidence="2 7">Belongs to the PhoU family.</text>
</comment>
<dbReference type="RefSeq" id="WP_154756819.1">
    <property type="nucleotide sequence ID" value="NZ_WMBA01000013.1"/>
</dbReference>
<dbReference type="PANTHER" id="PTHR42930:SF3">
    <property type="entry name" value="PHOSPHATE-SPECIFIC TRANSPORT SYSTEM ACCESSORY PROTEIN PHOU"/>
    <property type="match status" value="1"/>
</dbReference>
<comment type="function">
    <text evidence="7">Plays a role in the regulation of phosphate uptake.</text>
</comment>
<name>A0A6N7YRL2_9PSEU</name>
<proteinExistence type="inferred from homology"/>